<evidence type="ECO:0000313" key="2">
    <source>
        <dbReference type="EMBL" id="ABJ84254.1"/>
    </source>
</evidence>
<evidence type="ECO:0000259" key="1">
    <source>
        <dbReference type="PROSITE" id="PS50006"/>
    </source>
</evidence>
<dbReference type="OrthoDB" id="128478at2"/>
<organism evidence="2">
    <name type="scientific">Solibacter usitatus (strain Ellin6076)</name>
    <dbReference type="NCBI Taxonomy" id="234267"/>
    <lineage>
        <taxon>Bacteria</taxon>
        <taxon>Pseudomonadati</taxon>
        <taxon>Acidobacteriota</taxon>
        <taxon>Terriglobia</taxon>
        <taxon>Bryobacterales</taxon>
        <taxon>Solibacteraceae</taxon>
        <taxon>Candidatus Solibacter</taxon>
    </lineage>
</organism>
<protein>
    <recommendedName>
        <fullName evidence="1">FHA domain-containing protein</fullName>
    </recommendedName>
</protein>
<dbReference type="PROSITE" id="PS50006">
    <property type="entry name" value="FHA_DOMAIN"/>
    <property type="match status" value="1"/>
</dbReference>
<dbReference type="STRING" id="234267.Acid_3277"/>
<accession>Q02DD7</accession>
<dbReference type="InterPro" id="IPR008984">
    <property type="entry name" value="SMAD_FHA_dom_sf"/>
</dbReference>
<proteinExistence type="predicted"/>
<dbReference type="AlphaFoldDB" id="Q02DD7"/>
<dbReference type="CDD" id="cd00060">
    <property type="entry name" value="FHA"/>
    <property type="match status" value="1"/>
</dbReference>
<name>Q02DD7_SOLUE</name>
<gene>
    <name evidence="2" type="ordered locus">Acid_3277</name>
</gene>
<feature type="domain" description="FHA" evidence="1">
    <location>
        <begin position="159"/>
        <end position="225"/>
    </location>
</feature>
<dbReference type="eggNOG" id="COG1716">
    <property type="taxonomic scope" value="Bacteria"/>
</dbReference>
<dbReference type="Gene3D" id="2.60.200.20">
    <property type="match status" value="1"/>
</dbReference>
<dbReference type="KEGG" id="sus:Acid_3277"/>
<dbReference type="InterPro" id="IPR000253">
    <property type="entry name" value="FHA_dom"/>
</dbReference>
<sequence length="260" mass="29490">MTVTDFLEKWGRTLFEGPLARTGPLESPRELAEIRFAVLEEVRRHSYRAGARMVFPFDLVRVTMRGVEENRATVFRSAFFRQYLEHEIQGKLRADGVRFPERLQAQVEVGTGLPQANEPWLTVAAGSQEEAAAAKRPARLVVRAGSANAAELTLEKSRVHIGREVDVYRQGGIHRRNDLAFAEDSEANRSVSREHAHIDHDRKTGEYRLFNDRWYAPGTDCGTRIVRDGVSREVPRDTRGTRLEDGDEIHLGRAVLIFEA</sequence>
<reference evidence="2" key="1">
    <citation type="submission" date="2006-10" db="EMBL/GenBank/DDBJ databases">
        <title>Complete sequence of Solibacter usitatus Ellin6076.</title>
        <authorList>
            <consortium name="US DOE Joint Genome Institute"/>
            <person name="Copeland A."/>
            <person name="Lucas S."/>
            <person name="Lapidus A."/>
            <person name="Barry K."/>
            <person name="Detter J.C."/>
            <person name="Glavina del Rio T."/>
            <person name="Hammon N."/>
            <person name="Israni S."/>
            <person name="Dalin E."/>
            <person name="Tice H."/>
            <person name="Pitluck S."/>
            <person name="Thompson L.S."/>
            <person name="Brettin T."/>
            <person name="Bruce D."/>
            <person name="Han C."/>
            <person name="Tapia R."/>
            <person name="Gilna P."/>
            <person name="Schmutz J."/>
            <person name="Larimer F."/>
            <person name="Land M."/>
            <person name="Hauser L."/>
            <person name="Kyrpides N."/>
            <person name="Mikhailova N."/>
            <person name="Janssen P.H."/>
            <person name="Kuske C.R."/>
            <person name="Richardson P."/>
        </authorList>
    </citation>
    <scope>NUCLEOTIDE SEQUENCE</scope>
    <source>
        <strain evidence="2">Ellin6076</strain>
    </source>
</reference>
<dbReference type="SUPFAM" id="SSF49879">
    <property type="entry name" value="SMAD/FHA domain"/>
    <property type="match status" value="1"/>
</dbReference>
<dbReference type="HOGENOM" id="CLU_1093719_0_0_0"/>
<dbReference type="InParanoid" id="Q02DD7"/>
<dbReference type="EMBL" id="CP000473">
    <property type="protein sequence ID" value="ABJ84254.1"/>
    <property type="molecule type" value="Genomic_DNA"/>
</dbReference>